<evidence type="ECO:0000259" key="4">
    <source>
        <dbReference type="PROSITE" id="PS00083"/>
    </source>
</evidence>
<dbReference type="NCBIfam" id="NF004631">
    <property type="entry name" value="PRK05975.1"/>
    <property type="match status" value="1"/>
</dbReference>
<accession>A0A1Q9C215</accession>
<evidence type="ECO:0000256" key="2">
    <source>
        <dbReference type="ARBA" id="ARBA00022964"/>
    </source>
</evidence>
<dbReference type="Gene3D" id="2.60.130.10">
    <property type="entry name" value="Aromatic compound dioxygenase"/>
    <property type="match status" value="2"/>
</dbReference>
<comment type="caution">
    <text evidence="5">The sequence shown here is derived from an EMBL/GenBank/DDBJ whole genome shotgun (WGS) entry which is preliminary data.</text>
</comment>
<dbReference type="InterPro" id="IPR015889">
    <property type="entry name" value="Intradiol_dOase_core"/>
</dbReference>
<reference evidence="5 6" key="1">
    <citation type="submission" date="2016-02" db="EMBL/GenBank/DDBJ databases">
        <title>Genome analysis of coral dinoflagellate symbionts highlights evolutionary adaptations to a symbiotic lifestyle.</title>
        <authorList>
            <person name="Aranda M."/>
            <person name="Li Y."/>
            <person name="Liew Y.J."/>
            <person name="Baumgarten S."/>
            <person name="Simakov O."/>
            <person name="Wilson M."/>
            <person name="Piel J."/>
            <person name="Ashoor H."/>
            <person name="Bougouffa S."/>
            <person name="Bajic V.B."/>
            <person name="Ryu T."/>
            <person name="Ravasi T."/>
            <person name="Bayer T."/>
            <person name="Micklem G."/>
            <person name="Kim H."/>
            <person name="Bhak J."/>
            <person name="Lajeunesse T.C."/>
            <person name="Voolstra C.R."/>
        </authorList>
    </citation>
    <scope>NUCLEOTIDE SEQUENCE [LARGE SCALE GENOMIC DNA]</scope>
    <source>
        <strain evidence="5 6">CCMP2467</strain>
    </source>
</reference>
<gene>
    <name evidence="5" type="primary">pcaH</name>
    <name evidence="5" type="ORF">AK812_SmicGene43039</name>
</gene>
<evidence type="ECO:0000256" key="1">
    <source>
        <dbReference type="ARBA" id="ARBA00007825"/>
    </source>
</evidence>
<dbReference type="OrthoDB" id="406045at2759"/>
<sequence length="681" mass="74566">MESSPSEETGPTFGHSKLGPLDNNLVLNWTKGAAPAVGERILMHGRVLDEMGRPVRNTLIEIWQANAGGRYRHKKDTYFAPLDPNFGGCGRTVTDENGYYEFLTVRPGAYPWPNGGNDWRPMHIHISIYGNSFGQRLITQMYFEGDPLINHCPIAATIKDRSQLDRLVAPLDFSKSRPLDFLAYKFKLDILIETPSQTAGPYVHIGLMPTYAGNAGYYDEEIGTTPIQGDVKGDIIEIVGSVYDGTGWAMRDALIESWQCDAGGIFPGTEGADPAFTGHCRFAADADSGEFTLRTVKPGRYKGRGGVESAPHISLWVVSRGINIGLNTRLYLEDEDNSKDPLLNRIEQRHRVETLVAKKTGEGKYRFDIRLQGEGVGLFDADTAETAAEAIETAEIDLDDIARGMSQDGVPVPRLVDQLKAVAPDNVVHKGATSQDVMDTALALTLREASDLLSQRLVALYRSFEDVEKRFGDEPLMGRTRMQAATKIKVRDRVQTWRLPLNDHLARLSELRPRVEKVQIGGASGDRKALGQKADRVVAEIAAALRLAPTDKAWHATRDGVAEYAGYLSLVSGTLGKFGQDVALMTQQGIEEITLSGGGGSSAMPHKKNPVGAELLVTLAQFNAVQVSAMHHSVVHEQERSGKAWTLEWMVLPQMLMATARAIAVAHTICESIDHIGSVQS</sequence>
<evidence type="ECO:0000313" key="5">
    <source>
        <dbReference type="EMBL" id="OLP76964.1"/>
    </source>
</evidence>
<dbReference type="PANTHER" id="PTHR33711:SF10">
    <property type="entry name" value="INTRADIOL RING-CLEAVAGE DIOXYGENASES DOMAIN-CONTAINING PROTEIN"/>
    <property type="match status" value="1"/>
</dbReference>
<dbReference type="Gene3D" id="1.10.275.60">
    <property type="match status" value="1"/>
</dbReference>
<dbReference type="Pfam" id="PF00775">
    <property type="entry name" value="Dioxygenase_C"/>
    <property type="match status" value="2"/>
</dbReference>
<dbReference type="GO" id="GO:0018578">
    <property type="term" value="F:protocatechuate 3,4-dioxygenase activity"/>
    <property type="evidence" value="ECO:0007669"/>
    <property type="project" value="InterPro"/>
</dbReference>
<protein>
    <submittedName>
        <fullName evidence="5">Protocatechuate 3,4-dioxygenase beta chain</fullName>
    </submittedName>
</protein>
<dbReference type="InterPro" id="IPR020557">
    <property type="entry name" value="Fumarate_lyase_CS"/>
</dbReference>
<organism evidence="5 6">
    <name type="scientific">Symbiodinium microadriaticum</name>
    <name type="common">Dinoflagellate</name>
    <name type="synonym">Zooxanthella microadriatica</name>
    <dbReference type="NCBI Taxonomy" id="2951"/>
    <lineage>
        <taxon>Eukaryota</taxon>
        <taxon>Sar</taxon>
        <taxon>Alveolata</taxon>
        <taxon>Dinophyceae</taxon>
        <taxon>Suessiales</taxon>
        <taxon>Symbiodiniaceae</taxon>
        <taxon>Symbiodinium</taxon>
    </lineage>
</organism>
<dbReference type="SUPFAM" id="SSF49482">
    <property type="entry name" value="Aromatic compound dioxygenase"/>
    <property type="match status" value="2"/>
</dbReference>
<dbReference type="InterPro" id="IPR050770">
    <property type="entry name" value="Intradiol_RC_Dioxygenase"/>
</dbReference>
<dbReference type="PROSITE" id="PS00083">
    <property type="entry name" value="INTRADIOL_DIOXYGENAS"/>
    <property type="match status" value="1"/>
</dbReference>
<dbReference type="Proteomes" id="UP000186817">
    <property type="component" value="Unassembled WGS sequence"/>
</dbReference>
<dbReference type="EMBL" id="LSRX01001877">
    <property type="protein sequence ID" value="OLP76964.1"/>
    <property type="molecule type" value="Genomic_DNA"/>
</dbReference>
<dbReference type="AlphaFoldDB" id="A0A1Q9C215"/>
<dbReference type="CDD" id="cd03463">
    <property type="entry name" value="3_4-PCD_alpha"/>
    <property type="match status" value="1"/>
</dbReference>
<dbReference type="InterPro" id="IPR022761">
    <property type="entry name" value="Fumarate_lyase_N"/>
</dbReference>
<dbReference type="InterPro" id="IPR000627">
    <property type="entry name" value="Intradiol_dOase_C"/>
</dbReference>
<dbReference type="InterPro" id="IPR000362">
    <property type="entry name" value="Fumarate_lyase_fam"/>
</dbReference>
<dbReference type="InterPro" id="IPR012786">
    <property type="entry name" value="Protocat_dOase_a"/>
</dbReference>
<evidence type="ECO:0000256" key="3">
    <source>
        <dbReference type="ARBA" id="ARBA00023002"/>
    </source>
</evidence>
<keyword evidence="2 5" id="KW-0223">Dioxygenase</keyword>
<dbReference type="Gene3D" id="1.20.200.10">
    <property type="entry name" value="Fumarase/aspartase (Central domain)"/>
    <property type="match status" value="1"/>
</dbReference>
<comment type="similarity">
    <text evidence="1">Belongs to the intradiol ring-cleavage dioxygenase family.</text>
</comment>
<dbReference type="PRINTS" id="PR00149">
    <property type="entry name" value="FUMRATELYASE"/>
</dbReference>
<keyword evidence="6" id="KW-1185">Reference proteome</keyword>
<dbReference type="PRINTS" id="PR00145">
    <property type="entry name" value="ARGSUCLYASE"/>
</dbReference>
<feature type="domain" description="Intradiol ring-cleavage dioxygenases" evidence="4">
    <location>
        <begin position="43"/>
        <end position="71"/>
    </location>
</feature>
<dbReference type="PROSITE" id="PS00163">
    <property type="entry name" value="FUMARATE_LYASES"/>
    <property type="match status" value="1"/>
</dbReference>
<dbReference type="InterPro" id="IPR008948">
    <property type="entry name" value="L-Aspartase-like"/>
</dbReference>
<dbReference type="SUPFAM" id="SSF48557">
    <property type="entry name" value="L-aspartase-like"/>
    <property type="match status" value="1"/>
</dbReference>
<dbReference type="Pfam" id="PF00206">
    <property type="entry name" value="Lyase_1"/>
    <property type="match status" value="1"/>
</dbReference>
<keyword evidence="3" id="KW-0560">Oxidoreductase</keyword>
<dbReference type="GO" id="GO:0008199">
    <property type="term" value="F:ferric iron binding"/>
    <property type="evidence" value="ECO:0007669"/>
    <property type="project" value="InterPro"/>
</dbReference>
<evidence type="ECO:0000313" key="6">
    <source>
        <dbReference type="Proteomes" id="UP000186817"/>
    </source>
</evidence>
<dbReference type="NCBIfam" id="TIGR02423">
    <property type="entry name" value="protocat_alph"/>
    <property type="match status" value="1"/>
</dbReference>
<proteinExistence type="inferred from homology"/>
<dbReference type="PANTHER" id="PTHR33711">
    <property type="entry name" value="DIOXYGENASE, PUTATIVE (AFU_ORTHOLOGUE AFUA_2G02910)-RELATED"/>
    <property type="match status" value="1"/>
</dbReference>
<name>A0A1Q9C215_SYMMI</name>